<evidence type="ECO:0000313" key="2">
    <source>
        <dbReference type="Proteomes" id="UP001595075"/>
    </source>
</evidence>
<dbReference type="EMBL" id="JAZHXI010000004">
    <property type="protein sequence ID" value="KAL2072227.1"/>
    <property type="molecule type" value="Genomic_DNA"/>
</dbReference>
<protein>
    <submittedName>
        <fullName evidence="1">Uncharacterized protein</fullName>
    </submittedName>
</protein>
<comment type="caution">
    <text evidence="1">The sequence shown here is derived from an EMBL/GenBank/DDBJ whole genome shotgun (WGS) entry which is preliminary data.</text>
</comment>
<dbReference type="Proteomes" id="UP001595075">
    <property type="component" value="Unassembled WGS sequence"/>
</dbReference>
<reference evidence="1 2" key="1">
    <citation type="journal article" date="2024" name="Commun. Biol.">
        <title>Comparative genomic analysis of thermophilic fungi reveals convergent evolutionary adaptations and gene losses.</title>
        <authorList>
            <person name="Steindorff A.S."/>
            <person name="Aguilar-Pontes M.V."/>
            <person name="Robinson A.J."/>
            <person name="Andreopoulos B."/>
            <person name="LaButti K."/>
            <person name="Kuo A."/>
            <person name="Mondo S."/>
            <person name="Riley R."/>
            <person name="Otillar R."/>
            <person name="Haridas S."/>
            <person name="Lipzen A."/>
            <person name="Grimwood J."/>
            <person name="Schmutz J."/>
            <person name="Clum A."/>
            <person name="Reid I.D."/>
            <person name="Moisan M.C."/>
            <person name="Butler G."/>
            <person name="Nguyen T.T.M."/>
            <person name="Dewar K."/>
            <person name="Conant G."/>
            <person name="Drula E."/>
            <person name="Henrissat B."/>
            <person name="Hansel C."/>
            <person name="Singer S."/>
            <person name="Hutchinson M.I."/>
            <person name="de Vries R.P."/>
            <person name="Natvig D.O."/>
            <person name="Powell A.J."/>
            <person name="Tsang A."/>
            <person name="Grigoriev I.V."/>
        </authorList>
    </citation>
    <scope>NUCLEOTIDE SEQUENCE [LARGE SCALE GENOMIC DNA]</scope>
    <source>
        <strain evidence="1 2">CBS 494.80</strain>
    </source>
</reference>
<sequence>MSIKSIAPSNWSHRTTFIRTLHTLLRYYSEAVVTTTVQSIVTKSPLPLNRNQHTNAEHNIKATRSTQSQVLIHTSDAAEAKRTIVPPAPI</sequence>
<gene>
    <name evidence="1" type="ORF">VTL71DRAFT_11570</name>
</gene>
<accession>A0ABR4CRM3</accession>
<name>A0ABR4CRM3_9HELO</name>
<evidence type="ECO:0000313" key="1">
    <source>
        <dbReference type="EMBL" id="KAL2072227.1"/>
    </source>
</evidence>
<proteinExistence type="predicted"/>
<organism evidence="1 2">
    <name type="scientific">Oculimacula yallundae</name>
    <dbReference type="NCBI Taxonomy" id="86028"/>
    <lineage>
        <taxon>Eukaryota</taxon>
        <taxon>Fungi</taxon>
        <taxon>Dikarya</taxon>
        <taxon>Ascomycota</taxon>
        <taxon>Pezizomycotina</taxon>
        <taxon>Leotiomycetes</taxon>
        <taxon>Helotiales</taxon>
        <taxon>Ploettnerulaceae</taxon>
        <taxon>Oculimacula</taxon>
    </lineage>
</organism>
<keyword evidence="2" id="KW-1185">Reference proteome</keyword>